<dbReference type="GO" id="GO:0035725">
    <property type="term" value="P:sodium ion transmembrane transport"/>
    <property type="evidence" value="ECO:0000318"/>
    <property type="project" value="GO_Central"/>
</dbReference>
<dbReference type="GO" id="GO:0003254">
    <property type="term" value="P:regulation of membrane depolarization"/>
    <property type="evidence" value="ECO:0000318"/>
    <property type="project" value="GO_Central"/>
</dbReference>
<dbReference type="InterPro" id="IPR014710">
    <property type="entry name" value="RmlC-like_jellyroll"/>
</dbReference>
<dbReference type="GO" id="GO:0071805">
    <property type="term" value="P:potassium ion transmembrane transport"/>
    <property type="evidence" value="ECO:0000318"/>
    <property type="project" value="GO_Central"/>
</dbReference>
<dbReference type="PANTHER" id="PTHR45689:SF14">
    <property type="entry name" value="CYCLIC NUCLEOTIDE-GATED CATION CHANNEL SUBUNIT A-LIKE PROTEIN"/>
    <property type="match status" value="1"/>
</dbReference>
<feature type="domain" description="Cyclic nucleotide-binding" evidence="2">
    <location>
        <begin position="256"/>
        <end position="351"/>
    </location>
</feature>
<dbReference type="InParanoid" id="D2A3R7"/>
<reference evidence="3 4" key="2">
    <citation type="journal article" date="2010" name="Nucleic Acids Res.">
        <title>BeetleBase in 2010: revisions to provide comprehensive genomic information for Tribolium castaneum.</title>
        <authorList>
            <person name="Kim H.S."/>
            <person name="Murphy T."/>
            <person name="Xia J."/>
            <person name="Caragea D."/>
            <person name="Park Y."/>
            <person name="Beeman R.W."/>
            <person name="Lorenzen M.D."/>
            <person name="Butcher S."/>
            <person name="Manak J.R."/>
            <person name="Brown S.J."/>
        </authorList>
    </citation>
    <scope>GENOME REANNOTATION</scope>
    <source>
        <strain evidence="3 4">Georgia GA2</strain>
    </source>
</reference>
<dbReference type="STRING" id="7070.D2A3R7"/>
<dbReference type="HOGENOM" id="CLU_005746_15_2_1"/>
<name>D2A3R7_TRICA</name>
<dbReference type="EMBL" id="KQ971348">
    <property type="protein sequence ID" value="EFA05555.2"/>
    <property type="molecule type" value="Genomic_DNA"/>
</dbReference>
<evidence type="ECO:0000256" key="1">
    <source>
        <dbReference type="SAM" id="Phobius"/>
    </source>
</evidence>
<feature type="transmembrane region" description="Helical" evidence="1">
    <location>
        <begin position="154"/>
        <end position="172"/>
    </location>
</feature>
<dbReference type="InterPro" id="IPR000595">
    <property type="entry name" value="cNMP-bd_dom"/>
</dbReference>
<evidence type="ECO:0000259" key="2">
    <source>
        <dbReference type="PROSITE" id="PS50042"/>
    </source>
</evidence>
<proteinExistence type="predicted"/>
<dbReference type="PROSITE" id="PS50042">
    <property type="entry name" value="CNMP_BINDING_3"/>
    <property type="match status" value="1"/>
</dbReference>
<protein>
    <submittedName>
        <fullName evidence="3">Potassium/sodium hyperpolarization-activated cyclic nucleotide-gated channel 2-like Protein</fullName>
    </submittedName>
</protein>
<sequence length="408" mass="47843">MVLFLRFPNVYALIYIFNLDDRAQLILYELHTLRIVRVRTILKNLDNLLCDFNVRESIRIVVLISFIGFLSLHTLTCAFGLIPVYRKVFQIQYEFENSWLSQTDNHSPQTQFESGWEHDHSSLQKYLHHLSMVLCHFVGCAIPKYKTADYLEMLILAWITIFGLIFYVYVVAKVLQLFGVVNISETKFEELKIQSDKYMRRNDFPGDLRKRVNDYYDYKFDKKFFSEQKILDSLSEHLRMEVLLYSCRNLIEEVQIFKGLSRSAIGSVLALLKQEVYVANDVILEPDERTGDIYFILYGTCAIELISGKEVMHIEDGDYFGIVDMETATDPSSIVSLEVSEVYKLERKDIKYCCKCFPEIKQKLEKMALHRMRKFNQMMSLRGVEDETTDDIIDNLRKGRILHGGYTD</sequence>
<keyword evidence="4" id="KW-1185">Reference proteome</keyword>
<feature type="transmembrane region" description="Helical" evidence="1">
    <location>
        <begin position="60"/>
        <end position="85"/>
    </location>
</feature>
<accession>D2A3R7</accession>
<dbReference type="InterPro" id="IPR051413">
    <property type="entry name" value="K/Na_HCN_channel"/>
</dbReference>
<keyword evidence="1" id="KW-0472">Membrane</keyword>
<dbReference type="Gene3D" id="2.60.120.10">
    <property type="entry name" value="Jelly Rolls"/>
    <property type="match status" value="1"/>
</dbReference>
<dbReference type="AlphaFoldDB" id="D2A3R7"/>
<dbReference type="InterPro" id="IPR018490">
    <property type="entry name" value="cNMP-bd_dom_sf"/>
</dbReference>
<keyword evidence="1" id="KW-1133">Transmembrane helix</keyword>
<dbReference type="OMA" id="THCESIS"/>
<dbReference type="eggNOG" id="KOG0498">
    <property type="taxonomic scope" value="Eukaryota"/>
</dbReference>
<dbReference type="GO" id="GO:0005249">
    <property type="term" value="F:voltage-gated potassium channel activity"/>
    <property type="evidence" value="ECO:0000318"/>
    <property type="project" value="GO_Central"/>
</dbReference>
<dbReference type="PANTHER" id="PTHR45689">
    <property type="entry name" value="I[[H]] CHANNEL, ISOFORM E"/>
    <property type="match status" value="1"/>
</dbReference>
<dbReference type="SUPFAM" id="SSF51206">
    <property type="entry name" value="cAMP-binding domain-like"/>
    <property type="match status" value="1"/>
</dbReference>
<dbReference type="Proteomes" id="UP000007266">
    <property type="component" value="Linkage group 6"/>
</dbReference>
<organism evidence="3 4">
    <name type="scientific">Tribolium castaneum</name>
    <name type="common">Red flour beetle</name>
    <dbReference type="NCBI Taxonomy" id="7070"/>
    <lineage>
        <taxon>Eukaryota</taxon>
        <taxon>Metazoa</taxon>
        <taxon>Ecdysozoa</taxon>
        <taxon>Arthropoda</taxon>
        <taxon>Hexapoda</taxon>
        <taxon>Insecta</taxon>
        <taxon>Pterygota</taxon>
        <taxon>Neoptera</taxon>
        <taxon>Endopterygota</taxon>
        <taxon>Coleoptera</taxon>
        <taxon>Polyphaga</taxon>
        <taxon>Cucujiformia</taxon>
        <taxon>Tenebrionidae</taxon>
        <taxon>Tenebrionidae incertae sedis</taxon>
        <taxon>Tribolium</taxon>
    </lineage>
</organism>
<evidence type="ECO:0000313" key="3">
    <source>
        <dbReference type="EMBL" id="EFA05555.2"/>
    </source>
</evidence>
<dbReference type="GO" id="GO:0098855">
    <property type="term" value="C:HCN channel complex"/>
    <property type="evidence" value="ECO:0000318"/>
    <property type="project" value="GO_Central"/>
</dbReference>
<reference evidence="3 4" key="1">
    <citation type="journal article" date="2008" name="Nature">
        <title>The genome of the model beetle and pest Tribolium castaneum.</title>
        <authorList>
            <consortium name="Tribolium Genome Sequencing Consortium"/>
            <person name="Richards S."/>
            <person name="Gibbs R.A."/>
            <person name="Weinstock G.M."/>
            <person name="Brown S.J."/>
            <person name="Denell R."/>
            <person name="Beeman R.W."/>
            <person name="Gibbs R."/>
            <person name="Beeman R.W."/>
            <person name="Brown S.J."/>
            <person name="Bucher G."/>
            <person name="Friedrich M."/>
            <person name="Grimmelikhuijzen C.J."/>
            <person name="Klingler M."/>
            <person name="Lorenzen M."/>
            <person name="Richards S."/>
            <person name="Roth S."/>
            <person name="Schroder R."/>
            <person name="Tautz D."/>
            <person name="Zdobnov E.M."/>
            <person name="Muzny D."/>
            <person name="Gibbs R.A."/>
            <person name="Weinstock G.M."/>
            <person name="Attaway T."/>
            <person name="Bell S."/>
            <person name="Buhay C.J."/>
            <person name="Chandrabose M.N."/>
            <person name="Chavez D."/>
            <person name="Clerk-Blankenburg K.P."/>
            <person name="Cree A."/>
            <person name="Dao M."/>
            <person name="Davis C."/>
            <person name="Chacko J."/>
            <person name="Dinh H."/>
            <person name="Dugan-Rocha S."/>
            <person name="Fowler G."/>
            <person name="Garner T.T."/>
            <person name="Garnes J."/>
            <person name="Gnirke A."/>
            <person name="Hawes A."/>
            <person name="Hernandez J."/>
            <person name="Hines S."/>
            <person name="Holder M."/>
            <person name="Hume J."/>
            <person name="Jhangiani S.N."/>
            <person name="Joshi V."/>
            <person name="Khan Z.M."/>
            <person name="Jackson L."/>
            <person name="Kovar C."/>
            <person name="Kowis A."/>
            <person name="Lee S."/>
            <person name="Lewis L.R."/>
            <person name="Margolis J."/>
            <person name="Morgan M."/>
            <person name="Nazareth L.V."/>
            <person name="Nguyen N."/>
            <person name="Okwuonu G."/>
            <person name="Parker D."/>
            <person name="Richards S."/>
            <person name="Ruiz S.J."/>
            <person name="Santibanez J."/>
            <person name="Savard J."/>
            <person name="Scherer S.E."/>
            <person name="Schneider B."/>
            <person name="Sodergren E."/>
            <person name="Tautz D."/>
            <person name="Vattahil S."/>
            <person name="Villasana D."/>
            <person name="White C.S."/>
            <person name="Wright R."/>
            <person name="Park Y."/>
            <person name="Beeman R.W."/>
            <person name="Lord J."/>
            <person name="Oppert B."/>
            <person name="Lorenzen M."/>
            <person name="Brown S."/>
            <person name="Wang L."/>
            <person name="Savard J."/>
            <person name="Tautz D."/>
            <person name="Richards S."/>
            <person name="Weinstock G."/>
            <person name="Gibbs R.A."/>
            <person name="Liu Y."/>
            <person name="Worley K."/>
            <person name="Weinstock G."/>
            <person name="Elsik C.G."/>
            <person name="Reese J.T."/>
            <person name="Elhaik E."/>
            <person name="Landan G."/>
            <person name="Graur D."/>
            <person name="Arensburger P."/>
            <person name="Atkinson P."/>
            <person name="Beeman R.W."/>
            <person name="Beidler J."/>
            <person name="Brown S.J."/>
            <person name="Demuth J.P."/>
            <person name="Drury D.W."/>
            <person name="Du Y.Z."/>
            <person name="Fujiwara H."/>
            <person name="Lorenzen M."/>
            <person name="Maselli V."/>
            <person name="Osanai M."/>
            <person name="Park Y."/>
            <person name="Robertson H.M."/>
            <person name="Tu Z."/>
            <person name="Wang J.J."/>
            <person name="Wang S."/>
            <person name="Richards S."/>
            <person name="Song H."/>
            <person name="Zhang L."/>
            <person name="Sodergren E."/>
            <person name="Werner D."/>
            <person name="Stanke M."/>
            <person name="Morgenstern B."/>
            <person name="Solovyev V."/>
            <person name="Kosarev P."/>
            <person name="Brown G."/>
            <person name="Chen H.C."/>
            <person name="Ermolaeva O."/>
            <person name="Hlavina W."/>
            <person name="Kapustin Y."/>
            <person name="Kiryutin B."/>
            <person name="Kitts P."/>
            <person name="Maglott D."/>
            <person name="Pruitt K."/>
            <person name="Sapojnikov V."/>
            <person name="Souvorov A."/>
            <person name="Mackey A.J."/>
            <person name="Waterhouse R.M."/>
            <person name="Wyder S."/>
            <person name="Zdobnov E.M."/>
            <person name="Zdobnov E.M."/>
            <person name="Wyder S."/>
            <person name="Kriventseva E.V."/>
            <person name="Kadowaki T."/>
            <person name="Bork P."/>
            <person name="Aranda M."/>
            <person name="Bao R."/>
            <person name="Beermann A."/>
            <person name="Berns N."/>
            <person name="Bolognesi R."/>
            <person name="Bonneton F."/>
            <person name="Bopp D."/>
            <person name="Brown S.J."/>
            <person name="Bucher G."/>
            <person name="Butts T."/>
            <person name="Chaumot A."/>
            <person name="Denell R.E."/>
            <person name="Ferrier D.E."/>
            <person name="Friedrich M."/>
            <person name="Gordon C.M."/>
            <person name="Jindra M."/>
            <person name="Klingler M."/>
            <person name="Lan Q."/>
            <person name="Lattorff H.M."/>
            <person name="Laudet V."/>
            <person name="von Levetsow C."/>
            <person name="Liu Z."/>
            <person name="Lutz R."/>
            <person name="Lynch J.A."/>
            <person name="da Fonseca R.N."/>
            <person name="Posnien N."/>
            <person name="Reuter R."/>
            <person name="Roth S."/>
            <person name="Savard J."/>
            <person name="Schinko J.B."/>
            <person name="Schmitt C."/>
            <person name="Schoppmeier M."/>
            <person name="Schroder R."/>
            <person name="Shippy T.D."/>
            <person name="Simonnet F."/>
            <person name="Marques-Souza H."/>
            <person name="Tautz D."/>
            <person name="Tomoyasu Y."/>
            <person name="Trauner J."/>
            <person name="Van der Zee M."/>
            <person name="Vervoort M."/>
            <person name="Wittkopp N."/>
            <person name="Wimmer E.A."/>
            <person name="Yang X."/>
            <person name="Jones A.K."/>
            <person name="Sattelle D.B."/>
            <person name="Ebert P.R."/>
            <person name="Nelson D."/>
            <person name="Scott J.G."/>
            <person name="Beeman R.W."/>
            <person name="Muthukrishnan S."/>
            <person name="Kramer K.J."/>
            <person name="Arakane Y."/>
            <person name="Beeman R.W."/>
            <person name="Zhu Q."/>
            <person name="Hogenkamp D."/>
            <person name="Dixit R."/>
            <person name="Oppert B."/>
            <person name="Jiang H."/>
            <person name="Zou Z."/>
            <person name="Marshall J."/>
            <person name="Elpidina E."/>
            <person name="Vinokurov K."/>
            <person name="Oppert C."/>
            <person name="Zou Z."/>
            <person name="Evans J."/>
            <person name="Lu Z."/>
            <person name="Zhao P."/>
            <person name="Sumathipala N."/>
            <person name="Altincicek B."/>
            <person name="Vilcinskas A."/>
            <person name="Williams M."/>
            <person name="Hultmark D."/>
            <person name="Hetru C."/>
            <person name="Jiang H."/>
            <person name="Grimmelikhuijzen C.J."/>
            <person name="Hauser F."/>
            <person name="Cazzamali G."/>
            <person name="Williamson M."/>
            <person name="Park Y."/>
            <person name="Li B."/>
            <person name="Tanaka Y."/>
            <person name="Predel R."/>
            <person name="Neupert S."/>
            <person name="Schachtner J."/>
            <person name="Verleyen P."/>
            <person name="Raible F."/>
            <person name="Bork P."/>
            <person name="Friedrich M."/>
            <person name="Walden K.K."/>
            <person name="Robertson H.M."/>
            <person name="Angeli S."/>
            <person name="Foret S."/>
            <person name="Bucher G."/>
            <person name="Schuetz S."/>
            <person name="Maleszka R."/>
            <person name="Wimmer E.A."/>
            <person name="Beeman R.W."/>
            <person name="Lorenzen M."/>
            <person name="Tomoyasu Y."/>
            <person name="Miller S.C."/>
            <person name="Grossmann D."/>
            <person name="Bucher G."/>
        </authorList>
    </citation>
    <scope>NUCLEOTIDE SEQUENCE [LARGE SCALE GENOMIC DNA]</scope>
    <source>
        <strain evidence="3 4">Georgia GA2</strain>
    </source>
</reference>
<evidence type="ECO:0000313" key="4">
    <source>
        <dbReference type="Proteomes" id="UP000007266"/>
    </source>
</evidence>
<dbReference type="CDD" id="cd00038">
    <property type="entry name" value="CAP_ED"/>
    <property type="match status" value="1"/>
</dbReference>
<keyword evidence="1" id="KW-0812">Transmembrane</keyword>
<dbReference type="SMART" id="SM00100">
    <property type="entry name" value="cNMP"/>
    <property type="match status" value="1"/>
</dbReference>
<dbReference type="Gene3D" id="1.10.287.630">
    <property type="entry name" value="Helix hairpin bin"/>
    <property type="match status" value="1"/>
</dbReference>
<dbReference type="Pfam" id="PF00027">
    <property type="entry name" value="cNMP_binding"/>
    <property type="match status" value="1"/>
</dbReference>
<gene>
    <name evidence="3" type="primary">AUGUSTUS-3.0.2_15743</name>
    <name evidence="3" type="ORF">TcasGA2_TC015743</name>
</gene>